<dbReference type="Pfam" id="PF01266">
    <property type="entry name" value="DAO"/>
    <property type="match status" value="1"/>
</dbReference>
<dbReference type="EC" id="1.1.5.3" evidence="8"/>
<dbReference type="Gene3D" id="3.30.9.10">
    <property type="entry name" value="D-Amino Acid Oxidase, subunit A, domain 2"/>
    <property type="match status" value="1"/>
</dbReference>
<proteinExistence type="inferred from homology"/>
<dbReference type="PANTHER" id="PTHR11985:SF15">
    <property type="entry name" value="GLYCEROL-3-PHOSPHATE DEHYDROGENASE, MITOCHONDRIAL"/>
    <property type="match status" value="1"/>
</dbReference>
<dbReference type="PANTHER" id="PTHR11985">
    <property type="entry name" value="GLYCEROL-3-PHOSPHATE DEHYDROGENASE"/>
    <property type="match status" value="1"/>
</dbReference>
<evidence type="ECO:0000256" key="1">
    <source>
        <dbReference type="ARBA" id="ARBA00001974"/>
    </source>
</evidence>
<comment type="similarity">
    <text evidence="2">Belongs to the FAD-dependent glycerol-3-phosphate dehydrogenase family.</text>
</comment>
<dbReference type="PROSITE" id="PS00978">
    <property type="entry name" value="FAD_G3PDH_2"/>
    <property type="match status" value="1"/>
</dbReference>
<keyword evidence="5 8" id="KW-0560">Oxidoreductase</keyword>
<evidence type="ECO:0000313" key="8">
    <source>
        <dbReference type="EMBL" id="UJG40381.1"/>
    </source>
</evidence>
<dbReference type="InterPro" id="IPR006076">
    <property type="entry name" value="FAD-dep_OxRdtase"/>
</dbReference>
<dbReference type="AlphaFoldDB" id="A0A9Y1BJU7"/>
<feature type="domain" description="Alpha-glycerophosphate oxidase C-terminal" evidence="7">
    <location>
        <begin position="393"/>
        <end position="515"/>
    </location>
</feature>
<evidence type="ECO:0000259" key="6">
    <source>
        <dbReference type="Pfam" id="PF01266"/>
    </source>
</evidence>
<accession>A0A9Y1BJU7</accession>
<dbReference type="InterPro" id="IPR038299">
    <property type="entry name" value="DAO_C_sf"/>
</dbReference>
<dbReference type="InterPro" id="IPR036188">
    <property type="entry name" value="FAD/NAD-bd_sf"/>
</dbReference>
<gene>
    <name evidence="8" type="primary">glpD</name>
    <name evidence="8" type="ORF">K9W45_11130</name>
</gene>
<protein>
    <submittedName>
        <fullName evidence="8">Glycerol-3-phosphate dehydrogenase</fullName>
        <ecNumber evidence="8">1.1.5.3</ecNumber>
    </submittedName>
</protein>
<evidence type="ECO:0000256" key="4">
    <source>
        <dbReference type="ARBA" id="ARBA00022827"/>
    </source>
</evidence>
<dbReference type="GO" id="GO:0046168">
    <property type="term" value="P:glycerol-3-phosphate catabolic process"/>
    <property type="evidence" value="ECO:0007669"/>
    <property type="project" value="TreeGrafter"/>
</dbReference>
<dbReference type="GO" id="GO:0004368">
    <property type="term" value="F:glycerol-3-phosphate dehydrogenase (quinone) activity"/>
    <property type="evidence" value="ECO:0007669"/>
    <property type="project" value="UniProtKB-EC"/>
</dbReference>
<sequence>MHRNRQIQKLQTEIFDIIVIGGGINGLGVARDAALRGLKVALIEKGDFGSGTSSASAKLIHGGLRYLETYQFKIVLESVKERNIQLKVAPHIVKPIHFVIPTFKGDRVKKWLILLGLYVYDLFSMFKRPRHKNLSKKRILELVPWLKKEKLNGGGLYCDAITDDARLCLINAQAAYENGAVILNYIQAKDIVREKDNWLVCAKDKIENKEIEIRGRTVVSVAGVWTKNLLYKEEKVPSILFSKGSHLVFPQKFKDFGITYSYQSRKGGGYIIPWKNVTLIGTTDNICDNIEEANLTPKEDIEFLHKEVNRLCGKSSFFAKDQIQATFAGIRPLFIDKKEKEKEITDISREYKITELEKGLIVVIGGKLTTYRLLAKKVVDKITKKHLKIRRKCLTHKAKLPGSDVENYEKEEKRILKELESMNIEPICASHLINTYGTRVDKIIEIAKEKPSLKDRISQNKPIIKAEIEYMLANEFVETLEDIMIRRTWLNLEQDHGFDCLDYISNCLRKEYEKKHSKEKATEMINQQLISYKEYISKMEKRINY</sequence>
<dbReference type="PRINTS" id="PR01001">
    <property type="entry name" value="FADG3PDH"/>
</dbReference>
<dbReference type="Pfam" id="PF16901">
    <property type="entry name" value="DAO_C"/>
    <property type="match status" value="1"/>
</dbReference>
<keyword evidence="3" id="KW-0285">Flavoprotein</keyword>
<evidence type="ECO:0000256" key="5">
    <source>
        <dbReference type="ARBA" id="ARBA00023002"/>
    </source>
</evidence>
<evidence type="ECO:0000256" key="2">
    <source>
        <dbReference type="ARBA" id="ARBA00007330"/>
    </source>
</evidence>
<name>A0A9Y1BJU7_9ARCH</name>
<dbReference type="SUPFAM" id="SSF51905">
    <property type="entry name" value="FAD/NAD(P)-binding domain"/>
    <property type="match status" value="1"/>
</dbReference>
<dbReference type="InterPro" id="IPR031656">
    <property type="entry name" value="DAO_C"/>
</dbReference>
<dbReference type="EMBL" id="CP084166">
    <property type="protein sequence ID" value="UJG40381.1"/>
    <property type="molecule type" value="Genomic_DNA"/>
</dbReference>
<dbReference type="NCBIfam" id="NF008899">
    <property type="entry name" value="PRK12266.1"/>
    <property type="match status" value="1"/>
</dbReference>
<dbReference type="Gene3D" id="1.10.8.870">
    <property type="entry name" value="Alpha-glycerophosphate oxidase, cap domain"/>
    <property type="match status" value="1"/>
</dbReference>
<reference evidence="8" key="1">
    <citation type="journal article" date="2022" name="Nat. Microbiol.">
        <title>Unique mobile elements and scalable gene flow at the prokaryote-eukaryote boundary revealed by circularized Asgard archaea genomes.</title>
        <authorList>
            <person name="Wu F."/>
            <person name="Speth D.R."/>
            <person name="Philosof A."/>
            <person name="Cremiere A."/>
            <person name="Narayanan A."/>
            <person name="Barco R.A."/>
            <person name="Connon S.A."/>
            <person name="Amend J.P."/>
            <person name="Antoshechkin I.A."/>
            <person name="Orphan V.J."/>
        </authorList>
    </citation>
    <scope>NUCLEOTIDE SEQUENCE</scope>
    <source>
        <strain evidence="8">PM71</strain>
    </source>
</reference>
<feature type="domain" description="FAD dependent oxidoreductase" evidence="6">
    <location>
        <begin position="16"/>
        <end position="337"/>
    </location>
</feature>
<comment type="cofactor">
    <cofactor evidence="1">
        <name>FAD</name>
        <dbReference type="ChEBI" id="CHEBI:57692"/>
    </cofactor>
</comment>
<dbReference type="InterPro" id="IPR000447">
    <property type="entry name" value="G3P_DH_FAD-dep"/>
</dbReference>
<dbReference type="Proteomes" id="UP001201020">
    <property type="component" value="Chromosome"/>
</dbReference>
<evidence type="ECO:0000259" key="7">
    <source>
        <dbReference type="Pfam" id="PF16901"/>
    </source>
</evidence>
<dbReference type="Gene3D" id="3.50.50.60">
    <property type="entry name" value="FAD/NAD(P)-binding domain"/>
    <property type="match status" value="1"/>
</dbReference>
<dbReference type="NCBIfam" id="NF009906">
    <property type="entry name" value="PRK13369.1"/>
    <property type="match status" value="1"/>
</dbReference>
<evidence type="ECO:0000256" key="3">
    <source>
        <dbReference type="ARBA" id="ARBA00022630"/>
    </source>
</evidence>
<organism evidence="8">
    <name type="scientific">Candidatus Heimdallarchaeum aukensis</name>
    <dbReference type="NCBI Taxonomy" id="2876573"/>
    <lineage>
        <taxon>Archaea</taxon>
        <taxon>Promethearchaeati</taxon>
        <taxon>Candidatus Heimdallarchaeota</taxon>
        <taxon>Candidatus Heimdallarchaeia (ex Rinke et al. 2021) (nom. nud.)</taxon>
        <taxon>Candidatus Heimdallarchaeales</taxon>
        <taxon>Candidatus Heimdallarchaeaceae</taxon>
        <taxon>Candidatus Heimdallarchaeum</taxon>
    </lineage>
</organism>
<keyword evidence="4" id="KW-0274">FAD</keyword>